<dbReference type="GO" id="GO:0016020">
    <property type="term" value="C:membrane"/>
    <property type="evidence" value="ECO:0007669"/>
    <property type="project" value="UniProtKB-UniRule"/>
</dbReference>
<dbReference type="InterPro" id="IPR000160">
    <property type="entry name" value="GGDEF_dom"/>
</dbReference>
<dbReference type="SMART" id="SM00052">
    <property type="entry name" value="EAL"/>
    <property type="match status" value="1"/>
</dbReference>
<dbReference type="InterPro" id="IPR043128">
    <property type="entry name" value="Rev_trsase/Diguanyl_cyclase"/>
</dbReference>
<gene>
    <name evidence="8" type="ORF">E8M01_27800</name>
</gene>
<dbReference type="Pfam" id="PF00563">
    <property type="entry name" value="EAL"/>
    <property type="match status" value="1"/>
</dbReference>
<dbReference type="AlphaFoldDB" id="A0A4D7B447"/>
<dbReference type="NCBIfam" id="TIGR00229">
    <property type="entry name" value="sensory_box"/>
    <property type="match status" value="1"/>
</dbReference>
<dbReference type="GO" id="GO:0006355">
    <property type="term" value="P:regulation of DNA-templated transcription"/>
    <property type="evidence" value="ECO:0007669"/>
    <property type="project" value="InterPro"/>
</dbReference>
<dbReference type="Proteomes" id="UP000298781">
    <property type="component" value="Chromosome"/>
</dbReference>
<evidence type="ECO:0000259" key="7">
    <source>
        <dbReference type="PROSITE" id="PS50924"/>
    </source>
</evidence>
<dbReference type="InterPro" id="IPR035919">
    <property type="entry name" value="EAL_sf"/>
</dbReference>
<sequence>MFRVLTCLAFEHNWWLVALAAIICFISSYSYVAIGRQARDARNGQRLGWILIAGAAAGFGIWSTHFVAMLAYDPGVVVGYDTELTILSLGVAIALTAAGLALALTWKTQWSAAAGGAVVGGGVAGMHYLGMWAMQLPGQITWAPDLVIASIALGAGLAALAFMTARRHRGATGDLAATLLLTLAICSLHFTGMGAVTIVADPTRAISGSTLDPQTMAYAVAIAAIGVIGGALVVALIARQALAERHASERRFSLLVQGVSDYAIYMLDRGGCVANWNAGAERAKGYAANEIVGQHFSRFYSEADRALGTPEKALATALAEGRFEDEGWRFRKDGTGFWAHVAIDVIRDDNGEFVGFAKITRDCTRQKADADRIREVSRTLDLALSNMSQGLCLFDPAGRLALTNRRLAEIFQMAPDAVPVGTSFQDLFSRIVAASGGSTTDAQRMHQRHRGLIAGRDSRVVVEEFSAGRSISISHRPVADGSFVSTFEDISERRRSEQKIAHMARHDALTGLPNRAYFNDHLDHELERASKTPDKIAVIGIDLNRFKEINDLHGHAAGDEVLEILSQRMTETLGEGEFVARFGGDEFAAVKRFTQQADLMDFLERLEACLFGHVKIGEFDIAPGASIGVALYPADATIRETLVNNADLAMYRAKTGLNQTICFYEARMDEAARTRRALAKDLWAGIERKQFSLFYQVQKSVATGETIGYEVLLRWLHPERGMVPPSEFIPIAEECGAIVPLGEWVLRTACTEAARWLHPYKIAVNLSPVQIGHVDLVALVSQVLAETGLAPSLLELEITETTIIADKTRALHILRQIKALGVTIAIDDFGTGYSSLDTLRSFPFDKIKLDRTFMTEVETSPQAKAIIRAILALGRSLNVPVLAEGVETEDQLALLHLEGCDEAQGYLLGRPKPQADIHELIRRAKTMQSPGLAPDAANALGTGAVQKA</sequence>
<feature type="domain" description="EAL" evidence="5">
    <location>
        <begin position="675"/>
        <end position="925"/>
    </location>
</feature>
<feature type="transmembrane region" description="Helical" evidence="1">
    <location>
        <begin position="47"/>
        <end position="72"/>
    </location>
</feature>
<dbReference type="SMART" id="SM00267">
    <property type="entry name" value="GGDEF"/>
    <property type="match status" value="1"/>
</dbReference>
<dbReference type="InterPro" id="IPR000014">
    <property type="entry name" value="PAS"/>
</dbReference>
<evidence type="ECO:0000259" key="5">
    <source>
        <dbReference type="PROSITE" id="PS50883"/>
    </source>
</evidence>
<accession>A0A4D7B447</accession>
<keyword evidence="1" id="KW-0472">Membrane</keyword>
<dbReference type="PROSITE" id="PS50924">
    <property type="entry name" value="MHYT"/>
    <property type="match status" value="1"/>
</dbReference>
<dbReference type="RefSeq" id="WP_136963119.1">
    <property type="nucleotide sequence ID" value="NZ_CP039690.1"/>
</dbReference>
<organism evidence="8 9">
    <name type="scientific">Phreatobacter stygius</name>
    <dbReference type="NCBI Taxonomy" id="1940610"/>
    <lineage>
        <taxon>Bacteria</taxon>
        <taxon>Pseudomonadati</taxon>
        <taxon>Pseudomonadota</taxon>
        <taxon>Alphaproteobacteria</taxon>
        <taxon>Hyphomicrobiales</taxon>
        <taxon>Phreatobacteraceae</taxon>
        <taxon>Phreatobacter</taxon>
    </lineage>
</organism>
<evidence type="ECO:0000313" key="8">
    <source>
        <dbReference type="EMBL" id="QCI67691.1"/>
    </source>
</evidence>
<dbReference type="PANTHER" id="PTHR44757">
    <property type="entry name" value="DIGUANYLATE CYCLASE DGCP"/>
    <property type="match status" value="1"/>
</dbReference>
<evidence type="ECO:0000259" key="3">
    <source>
        <dbReference type="PROSITE" id="PS50112"/>
    </source>
</evidence>
<evidence type="ECO:0000256" key="2">
    <source>
        <dbReference type="SAM" id="MobiDB-lite"/>
    </source>
</evidence>
<dbReference type="PROSITE" id="PS50887">
    <property type="entry name" value="GGDEF"/>
    <property type="match status" value="1"/>
</dbReference>
<dbReference type="SMART" id="SM00091">
    <property type="entry name" value="PAS"/>
    <property type="match status" value="2"/>
</dbReference>
<dbReference type="InterPro" id="IPR052155">
    <property type="entry name" value="Biofilm_reg_signaling"/>
</dbReference>
<feature type="domain" description="GGDEF" evidence="6">
    <location>
        <begin position="534"/>
        <end position="666"/>
    </location>
</feature>
<dbReference type="InterPro" id="IPR005330">
    <property type="entry name" value="MHYT_dom"/>
</dbReference>
<dbReference type="Pfam" id="PF00989">
    <property type="entry name" value="PAS"/>
    <property type="match status" value="1"/>
</dbReference>
<evidence type="ECO:0000259" key="6">
    <source>
        <dbReference type="PROSITE" id="PS50887"/>
    </source>
</evidence>
<dbReference type="Gene3D" id="3.30.450.20">
    <property type="entry name" value="PAS domain"/>
    <property type="match status" value="2"/>
</dbReference>
<feature type="transmembrane region" description="Helical" evidence="1">
    <location>
        <begin position="216"/>
        <end position="238"/>
    </location>
</feature>
<dbReference type="OrthoDB" id="7251575at2"/>
<feature type="transmembrane region" description="Helical" evidence="1">
    <location>
        <begin position="84"/>
        <end position="106"/>
    </location>
</feature>
<dbReference type="InterPro" id="IPR000700">
    <property type="entry name" value="PAS-assoc_C"/>
</dbReference>
<dbReference type="CDD" id="cd01949">
    <property type="entry name" value="GGDEF"/>
    <property type="match status" value="1"/>
</dbReference>
<dbReference type="PANTHER" id="PTHR44757:SF2">
    <property type="entry name" value="BIOFILM ARCHITECTURE MAINTENANCE PROTEIN MBAA"/>
    <property type="match status" value="1"/>
</dbReference>
<dbReference type="SUPFAM" id="SSF55073">
    <property type="entry name" value="Nucleotide cyclase"/>
    <property type="match status" value="1"/>
</dbReference>
<dbReference type="InterPro" id="IPR013767">
    <property type="entry name" value="PAS_fold"/>
</dbReference>
<dbReference type="EMBL" id="CP039690">
    <property type="protein sequence ID" value="QCI67691.1"/>
    <property type="molecule type" value="Genomic_DNA"/>
</dbReference>
<reference evidence="8 9" key="1">
    <citation type="submission" date="2019-04" db="EMBL/GenBank/DDBJ databases">
        <title>Phreatobacter aquaticus sp. nov.</title>
        <authorList>
            <person name="Choi A."/>
        </authorList>
    </citation>
    <scope>NUCLEOTIDE SEQUENCE [LARGE SCALE GENOMIC DNA]</scope>
    <source>
        <strain evidence="8 9">KCTC 52518</strain>
    </source>
</reference>
<feature type="domain" description="PAC" evidence="4">
    <location>
        <begin position="323"/>
        <end position="375"/>
    </location>
</feature>
<protein>
    <submittedName>
        <fullName evidence="8">EAL domain-containing protein</fullName>
    </submittedName>
</protein>
<keyword evidence="1" id="KW-1133">Transmembrane helix</keyword>
<dbReference type="SUPFAM" id="SSF141868">
    <property type="entry name" value="EAL domain-like"/>
    <property type="match status" value="1"/>
</dbReference>
<feature type="domain" description="PAS" evidence="3">
    <location>
        <begin position="248"/>
        <end position="321"/>
    </location>
</feature>
<dbReference type="PROSITE" id="PS50883">
    <property type="entry name" value="EAL"/>
    <property type="match status" value="1"/>
</dbReference>
<feature type="transmembrane region" description="Helical" evidence="1">
    <location>
        <begin position="146"/>
        <end position="163"/>
    </location>
</feature>
<evidence type="ECO:0000256" key="1">
    <source>
        <dbReference type="PROSITE-ProRule" id="PRU00244"/>
    </source>
</evidence>
<feature type="domain" description="MHYT" evidence="7">
    <location>
        <begin position="12"/>
        <end position="199"/>
    </location>
</feature>
<dbReference type="InterPro" id="IPR001633">
    <property type="entry name" value="EAL_dom"/>
</dbReference>
<dbReference type="PROSITE" id="PS50112">
    <property type="entry name" value="PAS"/>
    <property type="match status" value="1"/>
</dbReference>
<evidence type="ECO:0000313" key="9">
    <source>
        <dbReference type="Proteomes" id="UP000298781"/>
    </source>
</evidence>
<dbReference type="Gene3D" id="3.30.70.270">
    <property type="match status" value="1"/>
</dbReference>
<dbReference type="InterPro" id="IPR035965">
    <property type="entry name" value="PAS-like_dom_sf"/>
</dbReference>
<feature type="transmembrane region" description="Helical" evidence="1">
    <location>
        <begin position="12"/>
        <end position="35"/>
    </location>
</feature>
<feature type="transmembrane region" description="Helical" evidence="1">
    <location>
        <begin position="113"/>
        <end position="134"/>
    </location>
</feature>
<keyword evidence="1" id="KW-0812">Transmembrane</keyword>
<proteinExistence type="predicted"/>
<name>A0A4D7B447_9HYPH</name>
<dbReference type="Pfam" id="PF12860">
    <property type="entry name" value="PAS_7"/>
    <property type="match status" value="1"/>
</dbReference>
<dbReference type="CDD" id="cd01948">
    <property type="entry name" value="EAL"/>
    <property type="match status" value="1"/>
</dbReference>
<keyword evidence="9" id="KW-1185">Reference proteome</keyword>
<evidence type="ECO:0000259" key="4">
    <source>
        <dbReference type="PROSITE" id="PS50113"/>
    </source>
</evidence>
<dbReference type="Gene3D" id="3.20.20.450">
    <property type="entry name" value="EAL domain"/>
    <property type="match status" value="1"/>
</dbReference>
<dbReference type="CDD" id="cd00130">
    <property type="entry name" value="PAS"/>
    <property type="match status" value="1"/>
</dbReference>
<dbReference type="Pfam" id="PF00990">
    <property type="entry name" value="GGDEF"/>
    <property type="match status" value="1"/>
</dbReference>
<dbReference type="KEGG" id="pstg:E8M01_27800"/>
<dbReference type="Pfam" id="PF03707">
    <property type="entry name" value="MHYT"/>
    <property type="match status" value="2"/>
</dbReference>
<dbReference type="NCBIfam" id="TIGR00254">
    <property type="entry name" value="GGDEF"/>
    <property type="match status" value="1"/>
</dbReference>
<dbReference type="PROSITE" id="PS50113">
    <property type="entry name" value="PAC"/>
    <property type="match status" value="1"/>
</dbReference>
<feature type="transmembrane region" description="Helical" evidence="1">
    <location>
        <begin position="175"/>
        <end position="196"/>
    </location>
</feature>
<dbReference type="InterPro" id="IPR029787">
    <property type="entry name" value="Nucleotide_cyclase"/>
</dbReference>
<feature type="region of interest" description="Disordered" evidence="2">
    <location>
        <begin position="928"/>
        <end position="948"/>
    </location>
</feature>
<dbReference type="SUPFAM" id="SSF55785">
    <property type="entry name" value="PYP-like sensor domain (PAS domain)"/>
    <property type="match status" value="2"/>
</dbReference>